<dbReference type="Proteomes" id="UP000001421">
    <property type="component" value="Chromosome"/>
</dbReference>
<proteinExistence type="inferred from homology"/>
<comment type="subcellular location">
    <subcellularLocation>
        <location evidence="2">Periplasm</location>
    </subcellularLocation>
</comment>
<evidence type="ECO:0000313" key="11">
    <source>
        <dbReference type="Proteomes" id="UP000001421"/>
    </source>
</evidence>
<keyword evidence="5" id="KW-0813">Transport</keyword>
<dbReference type="GO" id="GO:1904680">
    <property type="term" value="F:peptide transmembrane transporter activity"/>
    <property type="evidence" value="ECO:0007669"/>
    <property type="project" value="TreeGrafter"/>
</dbReference>
<dbReference type="PROSITE" id="PS01040">
    <property type="entry name" value="SBP_BACTERIAL_5"/>
    <property type="match status" value="1"/>
</dbReference>
<dbReference type="Gene3D" id="3.40.190.10">
    <property type="entry name" value="Periplasmic binding protein-like II"/>
    <property type="match status" value="1"/>
</dbReference>
<evidence type="ECO:0000313" key="10">
    <source>
        <dbReference type="EMBL" id="CAE38546.1"/>
    </source>
</evidence>
<dbReference type="HOGENOM" id="CLU_017028_7_3_4"/>
<evidence type="ECO:0000256" key="5">
    <source>
        <dbReference type="ARBA" id="ARBA00022448"/>
    </source>
</evidence>
<dbReference type="PANTHER" id="PTHR30290">
    <property type="entry name" value="PERIPLASMIC BINDING COMPONENT OF ABC TRANSPORTER"/>
    <property type="match status" value="1"/>
</dbReference>
<evidence type="ECO:0000256" key="7">
    <source>
        <dbReference type="ARBA" id="ARBA00022764"/>
    </source>
</evidence>
<feature type="signal peptide" evidence="8">
    <location>
        <begin position="1"/>
        <end position="48"/>
    </location>
</feature>
<organism evidence="10 11">
    <name type="scientific">Bordetella parapertussis (strain 12822 / ATCC BAA-587 / NCTC 13253)</name>
    <dbReference type="NCBI Taxonomy" id="257311"/>
    <lineage>
        <taxon>Bacteria</taxon>
        <taxon>Pseudomonadati</taxon>
        <taxon>Pseudomonadota</taxon>
        <taxon>Betaproteobacteria</taxon>
        <taxon>Burkholderiales</taxon>
        <taxon>Alcaligenaceae</taxon>
        <taxon>Bordetella</taxon>
    </lineage>
</organism>
<evidence type="ECO:0000256" key="8">
    <source>
        <dbReference type="SAM" id="SignalP"/>
    </source>
</evidence>
<dbReference type="Pfam" id="PF00496">
    <property type="entry name" value="SBP_bac_5"/>
    <property type="match status" value="1"/>
</dbReference>
<dbReference type="Gene3D" id="3.90.76.10">
    <property type="entry name" value="Dipeptide-binding Protein, Domain 1"/>
    <property type="match status" value="1"/>
</dbReference>
<dbReference type="EMBL" id="BX640433">
    <property type="protein sequence ID" value="CAE38546.1"/>
    <property type="molecule type" value="Genomic_DNA"/>
</dbReference>
<dbReference type="FunFam" id="3.10.105.10:FF:000003">
    <property type="entry name" value="Glutathione ABC transporter substrate-binding protein GsiB"/>
    <property type="match status" value="1"/>
</dbReference>
<evidence type="ECO:0000256" key="2">
    <source>
        <dbReference type="ARBA" id="ARBA00004418"/>
    </source>
</evidence>
<evidence type="ECO:0000256" key="4">
    <source>
        <dbReference type="ARBA" id="ARBA00017393"/>
    </source>
</evidence>
<dbReference type="CDD" id="cd08499">
    <property type="entry name" value="PBP2_Ylib_like"/>
    <property type="match status" value="1"/>
</dbReference>
<name>Q7W5N0_BORPA</name>
<dbReference type="InterPro" id="IPR000914">
    <property type="entry name" value="SBP_5_dom"/>
</dbReference>
<dbReference type="InterPro" id="IPR023765">
    <property type="entry name" value="SBP_5_CS"/>
</dbReference>
<dbReference type="AlphaFoldDB" id="Q7W5N0"/>
<protein>
    <recommendedName>
        <fullName evidence="4">Glutathione-binding protein GsiB</fullName>
    </recommendedName>
</protein>
<dbReference type="GO" id="GO:0030288">
    <property type="term" value="C:outer membrane-bounded periplasmic space"/>
    <property type="evidence" value="ECO:0007669"/>
    <property type="project" value="TreeGrafter"/>
</dbReference>
<dbReference type="KEGG" id="bpa:BPP3261"/>
<keyword evidence="7" id="KW-0574">Periplasm</keyword>
<comment type="function">
    <text evidence="1">Part of the ABC transporter complex GsiABCD involved in glutathione import. Binds glutathione.</text>
</comment>
<dbReference type="GO" id="GO:0042938">
    <property type="term" value="P:dipeptide transport"/>
    <property type="evidence" value="ECO:0007669"/>
    <property type="project" value="TreeGrafter"/>
</dbReference>
<sequence length="537" mass="59728">MAPAAFSSSTTHLPQNQEPSMMKVLHPTKLVAAATLAFSVLASPLAHASKDVTFAVAIALETLDPYNTNSTLNQAAGKAYYEGLFEFDKDLKIQNLLATGYEVSPDGLVYTIKLRDGIKFHDGTDFNADAVKANFDRVANPENRLSRYTQFNRVAKTEVVDPHTVRITLKEPFSAFINALAHPAAMMISPAALQKYGKEIGFHPVGTGPFKFVEWKPAEYLKVEKFDGYWRKGYPRVDTLTFRTVTDNNTRAAVVQTGEAQFAFPIPYEQAAVLTKNDKLDVVDHKNSIMARYLSMNTRVKPFDNVKVRQAINYAINKQALAKVAFNGYATVVDGVVPQGVDFAYKIGQWPYDPAKARALLKEAGYPNGFETSLWSAYNDGTSVKVVQFLQQQLAQVGIKASVEVLESGQRVQRVQQVQKPEDAKVRMYYAGWSSSTGEADWGLRPLLSTAALPPVMNNISYYSNPKVDDSLMKALATTDRSEKAELYKNAQETIWNDAPWAFLVTQNNVYVKSKNLSGVYVEPDTSFWFGDIDLKQ</sequence>
<reference evidence="10 11" key="1">
    <citation type="journal article" date="2003" name="Nat. Genet.">
        <title>Comparative analysis of the genome sequences of Bordetella pertussis, Bordetella parapertussis and Bordetella bronchiseptica.</title>
        <authorList>
            <person name="Parkhill J."/>
            <person name="Sebaihia M."/>
            <person name="Preston A."/>
            <person name="Murphy L.D."/>
            <person name="Thomson N.R."/>
            <person name="Harris D.E."/>
            <person name="Holden M.T.G."/>
            <person name="Churcher C.M."/>
            <person name="Bentley S.D."/>
            <person name="Mungall K.L."/>
            <person name="Cerdeno-Tarraga A.-M."/>
            <person name="Temple L."/>
            <person name="James K.D."/>
            <person name="Harris B."/>
            <person name="Quail M.A."/>
            <person name="Achtman M."/>
            <person name="Atkin R."/>
            <person name="Baker S."/>
            <person name="Basham D."/>
            <person name="Bason N."/>
            <person name="Cherevach I."/>
            <person name="Chillingworth T."/>
            <person name="Collins M."/>
            <person name="Cronin A."/>
            <person name="Davis P."/>
            <person name="Doggett J."/>
            <person name="Feltwell T."/>
            <person name="Goble A."/>
            <person name="Hamlin N."/>
            <person name="Hauser H."/>
            <person name="Holroyd S."/>
            <person name="Jagels K."/>
            <person name="Leather S."/>
            <person name="Moule S."/>
            <person name="Norberczak H."/>
            <person name="O'Neil S."/>
            <person name="Ormond D."/>
            <person name="Price C."/>
            <person name="Rabbinowitsch E."/>
            <person name="Rutter S."/>
            <person name="Sanders M."/>
            <person name="Saunders D."/>
            <person name="Seeger K."/>
            <person name="Sharp S."/>
            <person name="Simmonds M."/>
            <person name="Skelton J."/>
            <person name="Squares R."/>
            <person name="Squares S."/>
            <person name="Stevens K."/>
            <person name="Unwin L."/>
            <person name="Whitehead S."/>
            <person name="Barrell B.G."/>
            <person name="Maskell D.J."/>
        </authorList>
    </citation>
    <scope>NUCLEOTIDE SEQUENCE [LARGE SCALE GENOMIC DNA]</scope>
    <source>
        <strain evidence="10 11">12822 / ATCC BAA-587 / NCTC 13253</strain>
    </source>
</reference>
<dbReference type="PANTHER" id="PTHR30290:SF32">
    <property type="entry name" value="GLUTATHIONE-BINDING PROTEIN GSIB"/>
    <property type="match status" value="1"/>
</dbReference>
<comment type="similarity">
    <text evidence="3">Belongs to the bacterial solute-binding protein 5 family.</text>
</comment>
<accession>Q7W5N0</accession>
<dbReference type="InterPro" id="IPR039424">
    <property type="entry name" value="SBP_5"/>
</dbReference>
<dbReference type="PIRSF" id="PIRSF002741">
    <property type="entry name" value="MppA"/>
    <property type="match status" value="1"/>
</dbReference>
<dbReference type="GO" id="GO:0043190">
    <property type="term" value="C:ATP-binding cassette (ABC) transporter complex"/>
    <property type="evidence" value="ECO:0007669"/>
    <property type="project" value="InterPro"/>
</dbReference>
<evidence type="ECO:0000259" key="9">
    <source>
        <dbReference type="Pfam" id="PF00496"/>
    </source>
</evidence>
<evidence type="ECO:0000256" key="6">
    <source>
        <dbReference type="ARBA" id="ARBA00022729"/>
    </source>
</evidence>
<feature type="chain" id="PRO_5004292906" description="Glutathione-binding protein GsiB" evidence="8">
    <location>
        <begin position="49"/>
        <end position="537"/>
    </location>
</feature>
<dbReference type="SUPFAM" id="SSF53850">
    <property type="entry name" value="Periplasmic binding protein-like II"/>
    <property type="match status" value="1"/>
</dbReference>
<feature type="domain" description="Solute-binding protein family 5" evidence="9">
    <location>
        <begin position="92"/>
        <end position="451"/>
    </location>
</feature>
<dbReference type="InterPro" id="IPR030678">
    <property type="entry name" value="Peptide/Ni-bd"/>
</dbReference>
<dbReference type="Gene3D" id="3.10.105.10">
    <property type="entry name" value="Dipeptide-binding Protein, Domain 3"/>
    <property type="match status" value="1"/>
</dbReference>
<evidence type="ECO:0000256" key="3">
    <source>
        <dbReference type="ARBA" id="ARBA00005695"/>
    </source>
</evidence>
<gene>
    <name evidence="10" type="ordered locus">BPP3261</name>
</gene>
<evidence type="ECO:0000256" key="1">
    <source>
        <dbReference type="ARBA" id="ARBA00003489"/>
    </source>
</evidence>
<dbReference type="NCBIfam" id="NF011942">
    <property type="entry name" value="PRK15413.1"/>
    <property type="match status" value="1"/>
</dbReference>
<keyword evidence="6 8" id="KW-0732">Signal</keyword>